<dbReference type="InterPro" id="IPR003833">
    <property type="entry name" value="CT_C_D"/>
</dbReference>
<keyword evidence="6" id="KW-1185">Reference proteome</keyword>
<dbReference type="InterPro" id="IPR010016">
    <property type="entry name" value="PxpB"/>
</dbReference>
<keyword evidence="1" id="KW-0547">Nucleotide-binding</keyword>
<evidence type="ECO:0000256" key="2">
    <source>
        <dbReference type="ARBA" id="ARBA00022801"/>
    </source>
</evidence>
<dbReference type="InterPro" id="IPR029000">
    <property type="entry name" value="Cyclophilin-like_dom_sf"/>
</dbReference>
<accession>A0A7G6E405</accession>
<keyword evidence="2 5" id="KW-0378">Hydrolase</keyword>
<dbReference type="OrthoDB" id="9778567at2"/>
<dbReference type="SUPFAM" id="SSF50891">
    <property type="entry name" value="Cyclophilin-like"/>
    <property type="match status" value="1"/>
</dbReference>
<dbReference type="Proteomes" id="UP000515847">
    <property type="component" value="Chromosome"/>
</dbReference>
<dbReference type="PANTHER" id="PTHR34698">
    <property type="entry name" value="5-OXOPROLINASE SUBUNIT B"/>
    <property type="match status" value="1"/>
</dbReference>
<dbReference type="SUPFAM" id="SSF160467">
    <property type="entry name" value="PH0987 N-terminal domain-like"/>
    <property type="match status" value="1"/>
</dbReference>
<protein>
    <submittedName>
        <fullName evidence="5">5-oxoprolinase subunit PxpB</fullName>
        <ecNumber evidence="5">3.5.2.9</ecNumber>
    </submittedName>
</protein>
<keyword evidence="3" id="KW-0067">ATP-binding</keyword>
<evidence type="ECO:0000313" key="6">
    <source>
        <dbReference type="Proteomes" id="UP000515847"/>
    </source>
</evidence>
<evidence type="ECO:0000313" key="5">
    <source>
        <dbReference type="EMBL" id="QNB46809.1"/>
    </source>
</evidence>
<proteinExistence type="predicted"/>
<feature type="domain" description="Carboxyltransferase" evidence="4">
    <location>
        <begin position="5"/>
        <end position="206"/>
    </location>
</feature>
<dbReference type="SMART" id="SM00796">
    <property type="entry name" value="AHS1"/>
    <property type="match status" value="1"/>
</dbReference>
<gene>
    <name evidence="5" type="primary">pxpB</name>
    <name evidence="5" type="ORF">BR63_11100</name>
</gene>
<name>A0A7G6E405_THEFR</name>
<dbReference type="GO" id="GO:0005524">
    <property type="term" value="F:ATP binding"/>
    <property type="evidence" value="ECO:0007669"/>
    <property type="project" value="UniProtKB-KW"/>
</dbReference>
<reference evidence="5 6" key="1">
    <citation type="journal article" date="2019" name="Front. Microbiol.">
        <title>Thermoanaerosceptrum fracticalcis gen. nov. sp. nov., a Novel Fumarate-Fermenting Microorganism From a Deep Fractured Carbonate Aquifer of the US Great Basin.</title>
        <authorList>
            <person name="Hamilton-Brehm S.D."/>
            <person name="Stewart L.E."/>
            <person name="Zavarin M."/>
            <person name="Caldwell M."/>
            <person name="Lawson P.A."/>
            <person name="Onstott T.C."/>
            <person name="Grzymski J."/>
            <person name="Neveux I."/>
            <person name="Lollar B.S."/>
            <person name="Russell C.E."/>
            <person name="Moser D.P."/>
        </authorList>
    </citation>
    <scope>NUCLEOTIDE SEQUENCE [LARGE SCALE GENOMIC DNA]</scope>
    <source>
        <strain evidence="5 6">DRI-13</strain>
    </source>
</reference>
<dbReference type="Pfam" id="PF02682">
    <property type="entry name" value="CT_C_D"/>
    <property type="match status" value="1"/>
</dbReference>
<dbReference type="EMBL" id="CP045798">
    <property type="protein sequence ID" value="QNB46809.1"/>
    <property type="molecule type" value="Genomic_DNA"/>
</dbReference>
<evidence type="ECO:0000256" key="1">
    <source>
        <dbReference type="ARBA" id="ARBA00022741"/>
    </source>
</evidence>
<dbReference type="AlphaFoldDB" id="A0A7G6E405"/>
<evidence type="ECO:0000256" key="3">
    <source>
        <dbReference type="ARBA" id="ARBA00022840"/>
    </source>
</evidence>
<dbReference type="NCBIfam" id="TIGR00370">
    <property type="entry name" value="5-oxoprolinase subunit PxpB"/>
    <property type="match status" value="1"/>
</dbReference>
<dbReference type="Gene3D" id="2.40.100.10">
    <property type="entry name" value="Cyclophilin-like"/>
    <property type="match status" value="1"/>
</dbReference>
<dbReference type="RefSeq" id="WP_034420192.1">
    <property type="nucleotide sequence ID" value="NZ_CP045798.1"/>
</dbReference>
<dbReference type="KEGG" id="tfr:BR63_11100"/>
<sequence length="243" mass="27199">MYDKTKYLTAGDKGLVIEFGNEISKPINEKIRSMVLAIEKAGLTGLSELVPTYRSLLVYYDPLQWSCQKLIQRLQELEGELNSLQLPQPKVTLLPVLYGGEYGPDLPFVCKNAGLTPEEVINIHTSRDYLIYMIGFTPGFPYLGGMDERIATPRLQNPRTKIPAGSVGIAGSQTGVYPIESPGGWQLIGRTPVKLYDPHRATPVLLAAGDYVRFYSINETQYQEILKQCQDGTYQVECREYQG</sequence>
<dbReference type="GO" id="GO:0017168">
    <property type="term" value="F:5-oxoprolinase (ATP-hydrolyzing) activity"/>
    <property type="evidence" value="ECO:0007669"/>
    <property type="project" value="UniProtKB-EC"/>
</dbReference>
<organism evidence="5 6">
    <name type="scientific">Thermanaerosceptrum fracticalcis</name>
    <dbReference type="NCBI Taxonomy" id="1712410"/>
    <lineage>
        <taxon>Bacteria</taxon>
        <taxon>Bacillati</taxon>
        <taxon>Bacillota</taxon>
        <taxon>Clostridia</taxon>
        <taxon>Eubacteriales</taxon>
        <taxon>Peptococcaceae</taxon>
        <taxon>Thermanaerosceptrum</taxon>
    </lineage>
</organism>
<evidence type="ECO:0000259" key="4">
    <source>
        <dbReference type="SMART" id="SM00796"/>
    </source>
</evidence>
<dbReference type="PANTHER" id="PTHR34698:SF2">
    <property type="entry name" value="5-OXOPROLINASE SUBUNIT B"/>
    <property type="match status" value="1"/>
</dbReference>
<dbReference type="Gene3D" id="3.30.1360.40">
    <property type="match status" value="1"/>
</dbReference>
<dbReference type="EC" id="3.5.2.9" evidence="5"/>